<gene>
    <name evidence="1" type="ORF">SDC9_118491</name>
</gene>
<dbReference type="AlphaFoldDB" id="A0A645C137"/>
<proteinExistence type="predicted"/>
<protein>
    <submittedName>
        <fullName evidence="1">Uncharacterized protein</fullName>
    </submittedName>
</protein>
<accession>A0A645C137</accession>
<sequence>MSVQTLITSLTASRNTIRTKLVALGLVTGTSKLEDCATAINNMVNNGAVTGTISTKEGVYTVPAGFHNGTGTVGIVSTEKDKVIAGNIKTGVTMLGVLGTYNGPAIVLQPKTVTPTEASQNVTADEGYDGLSTVTVNPIPDNYADISEVTAVAGDVLANKVFVDSTGAQGAGTMVNNGAIAATIDGLTATLFTVPAGYHSGLGTVSLTSAIETALAAI</sequence>
<name>A0A645C137_9ZZZZ</name>
<comment type="caution">
    <text evidence="1">The sequence shown here is derived from an EMBL/GenBank/DDBJ whole genome shotgun (WGS) entry which is preliminary data.</text>
</comment>
<organism evidence="1">
    <name type="scientific">bioreactor metagenome</name>
    <dbReference type="NCBI Taxonomy" id="1076179"/>
    <lineage>
        <taxon>unclassified sequences</taxon>
        <taxon>metagenomes</taxon>
        <taxon>ecological metagenomes</taxon>
    </lineage>
</organism>
<reference evidence="1" key="1">
    <citation type="submission" date="2019-08" db="EMBL/GenBank/DDBJ databases">
        <authorList>
            <person name="Kucharzyk K."/>
            <person name="Murdoch R.W."/>
            <person name="Higgins S."/>
            <person name="Loffler F."/>
        </authorList>
    </citation>
    <scope>NUCLEOTIDE SEQUENCE</scope>
</reference>
<evidence type="ECO:0000313" key="1">
    <source>
        <dbReference type="EMBL" id="MPM71526.1"/>
    </source>
</evidence>
<dbReference type="EMBL" id="VSSQ01024169">
    <property type="protein sequence ID" value="MPM71526.1"/>
    <property type="molecule type" value="Genomic_DNA"/>
</dbReference>